<keyword evidence="3" id="KW-1185">Reference proteome</keyword>
<sequence>MLTEDWEELSIETLIRAIENGYSEGKELEFKRQQNPDEVGHKQTTVGEVISFANASGGDLVIGMAEDEGVASGLWPVQYDDVDDEKNRWIDIIKRNTDPELPQHLIDIKPVEVTDDYAEYVDDDCPLQTGYVLVTRVQRSWRAPHRETLKHQFYERSSGGKTELDTGAIRQAMFQGELLTERAREFRDNRLAAIRADDVTVRMKSDPKMVLHVVPSNAFSLERLIDPSAAAPDQADQDVPSLLHPRGIIGNWTRYTADGFLRAQTDSEDWCTSYTLTFRSGVIEALTTNSYIEDSEYISSGHVRNCLEEGLPTYEEFLVHQGGTYPIYCFLSVLGGQGLPVQETSHRKPDDLERIDRDVAQLPAVRIESSQTDLGTIINELLDSLYNASGRAQEMRSED</sequence>
<name>A0ABD5V488_9EURY</name>
<reference evidence="2 3" key="1">
    <citation type="journal article" date="2019" name="Int. J. Syst. Evol. Microbiol.">
        <title>The Global Catalogue of Microorganisms (GCM) 10K type strain sequencing project: providing services to taxonomists for standard genome sequencing and annotation.</title>
        <authorList>
            <consortium name="The Broad Institute Genomics Platform"/>
            <consortium name="The Broad Institute Genome Sequencing Center for Infectious Disease"/>
            <person name="Wu L."/>
            <person name="Ma J."/>
        </authorList>
    </citation>
    <scope>NUCLEOTIDE SEQUENCE [LARGE SCALE GENOMIC DNA]</scope>
    <source>
        <strain evidence="2 3">CGMCC 1.3240</strain>
    </source>
</reference>
<organism evidence="2 3">
    <name type="scientific">Halalkalicoccus tibetensis</name>
    <dbReference type="NCBI Taxonomy" id="175632"/>
    <lineage>
        <taxon>Archaea</taxon>
        <taxon>Methanobacteriati</taxon>
        <taxon>Methanobacteriota</taxon>
        <taxon>Stenosarchaea group</taxon>
        <taxon>Halobacteria</taxon>
        <taxon>Halobacteriales</taxon>
        <taxon>Halococcaceae</taxon>
        <taxon>Halalkalicoccus</taxon>
    </lineage>
</organism>
<dbReference type="RefSeq" id="WP_340604787.1">
    <property type="nucleotide sequence ID" value="NZ_JBBMXV010000004.1"/>
</dbReference>
<evidence type="ECO:0000313" key="3">
    <source>
        <dbReference type="Proteomes" id="UP001596312"/>
    </source>
</evidence>
<dbReference type="Proteomes" id="UP001596312">
    <property type="component" value="Unassembled WGS sequence"/>
</dbReference>
<dbReference type="AlphaFoldDB" id="A0ABD5V488"/>
<proteinExistence type="predicted"/>
<protein>
    <submittedName>
        <fullName evidence="2">ATP-binding protein</fullName>
    </submittedName>
</protein>
<dbReference type="InterPro" id="IPR007421">
    <property type="entry name" value="Schlafen_AlbA_2_dom"/>
</dbReference>
<dbReference type="Gene3D" id="3.30.950.30">
    <property type="entry name" value="Schlafen, AAA domain"/>
    <property type="match status" value="1"/>
</dbReference>
<dbReference type="EMBL" id="JBHSXQ010000004">
    <property type="protein sequence ID" value="MFC6906230.1"/>
    <property type="molecule type" value="Genomic_DNA"/>
</dbReference>
<feature type="domain" description="Schlafen AlbA-2" evidence="1">
    <location>
        <begin position="24"/>
        <end position="164"/>
    </location>
</feature>
<dbReference type="GO" id="GO:0005524">
    <property type="term" value="F:ATP binding"/>
    <property type="evidence" value="ECO:0007669"/>
    <property type="project" value="UniProtKB-KW"/>
</dbReference>
<gene>
    <name evidence="2" type="ORF">ACFQGH_13605</name>
</gene>
<comment type="caution">
    <text evidence="2">The sequence shown here is derived from an EMBL/GenBank/DDBJ whole genome shotgun (WGS) entry which is preliminary data.</text>
</comment>
<evidence type="ECO:0000259" key="1">
    <source>
        <dbReference type="Pfam" id="PF04326"/>
    </source>
</evidence>
<evidence type="ECO:0000313" key="2">
    <source>
        <dbReference type="EMBL" id="MFC6906230.1"/>
    </source>
</evidence>
<keyword evidence="2" id="KW-0067">ATP-binding</keyword>
<dbReference type="InterPro" id="IPR038461">
    <property type="entry name" value="Schlafen_AlbA_2_dom_sf"/>
</dbReference>
<accession>A0ABD5V488</accession>
<dbReference type="Pfam" id="PF04326">
    <property type="entry name" value="SLFN_AlbA_2"/>
    <property type="match status" value="1"/>
</dbReference>
<keyword evidence="2" id="KW-0547">Nucleotide-binding</keyword>